<dbReference type="SUPFAM" id="SSF52540">
    <property type="entry name" value="P-loop containing nucleoside triphosphate hydrolases"/>
    <property type="match status" value="1"/>
</dbReference>
<dbReference type="InterPro" id="IPR027417">
    <property type="entry name" value="P-loop_NTPase"/>
</dbReference>
<evidence type="ECO:0000256" key="3">
    <source>
        <dbReference type="RuleBase" id="RU361155"/>
    </source>
</evidence>
<organism evidence="5 6">
    <name type="scientific">Heracleum sosnowskyi</name>
    <dbReference type="NCBI Taxonomy" id="360622"/>
    <lineage>
        <taxon>Eukaryota</taxon>
        <taxon>Viridiplantae</taxon>
        <taxon>Streptophyta</taxon>
        <taxon>Embryophyta</taxon>
        <taxon>Tracheophyta</taxon>
        <taxon>Spermatophyta</taxon>
        <taxon>Magnoliopsida</taxon>
        <taxon>eudicotyledons</taxon>
        <taxon>Gunneridae</taxon>
        <taxon>Pentapetalae</taxon>
        <taxon>asterids</taxon>
        <taxon>campanulids</taxon>
        <taxon>Apiales</taxon>
        <taxon>Apiaceae</taxon>
        <taxon>Apioideae</taxon>
        <taxon>apioid superclade</taxon>
        <taxon>Tordylieae</taxon>
        <taxon>Tordyliinae</taxon>
        <taxon>Heracleum</taxon>
    </lineage>
</organism>
<accession>A0AAD8H8R6</accession>
<dbReference type="Gene3D" id="3.40.50.300">
    <property type="entry name" value="P-loop containing nucleotide triphosphate hydrolases"/>
    <property type="match status" value="1"/>
</dbReference>
<proteinExistence type="inferred from homology"/>
<evidence type="ECO:0000256" key="2">
    <source>
        <dbReference type="ARBA" id="ARBA00022679"/>
    </source>
</evidence>
<keyword evidence="2 3" id="KW-0808">Transferase</keyword>
<evidence type="ECO:0000313" key="6">
    <source>
        <dbReference type="Proteomes" id="UP001237642"/>
    </source>
</evidence>
<sequence length="303" mass="34519">MEQKSTDALEVISPNPNHQKNIVAFSQEFLSSLPEEKGLVEDFAYQYQGSWYTPILLQGVIDCQLHFQPRENDVFLVTAPKSGTTWLKAILYALINRQIHHPQDAHHPLLNKTPHQLVPFFELTKSSEYDSFFSDSSRRIFACHIPIASLPKSITEDDGSTNIKIVFLCRDIKDNFASLYHFSNNTNLGSTFLSLEETFDLYCKGVTAGGPIWDQILGYWKESLESPNKVLFMRYEELKSEPHVQLKRLAQFLGKPFSTEEEISDMIEQIISLCSFGNMSKLQVNNTGHLVPGLGNSSFFSEW</sequence>
<dbReference type="GO" id="GO:0008146">
    <property type="term" value="F:sulfotransferase activity"/>
    <property type="evidence" value="ECO:0007669"/>
    <property type="project" value="InterPro"/>
</dbReference>
<evidence type="ECO:0000313" key="5">
    <source>
        <dbReference type="EMBL" id="KAK1361662.1"/>
    </source>
</evidence>
<comment type="caution">
    <text evidence="5">The sequence shown here is derived from an EMBL/GenBank/DDBJ whole genome shotgun (WGS) entry which is preliminary data.</text>
</comment>
<dbReference type="PANTHER" id="PTHR11783">
    <property type="entry name" value="SULFOTRANSFERASE SULT"/>
    <property type="match status" value="1"/>
</dbReference>
<dbReference type="EC" id="2.8.2.-" evidence="3"/>
<keyword evidence="6" id="KW-1185">Reference proteome</keyword>
<feature type="domain" description="Sulfotransferase" evidence="4">
    <location>
        <begin position="72"/>
        <end position="292"/>
    </location>
</feature>
<dbReference type="Pfam" id="PF00685">
    <property type="entry name" value="Sulfotransfer_1"/>
    <property type="match status" value="1"/>
</dbReference>
<reference evidence="5" key="1">
    <citation type="submission" date="2023-02" db="EMBL/GenBank/DDBJ databases">
        <title>Genome of toxic invasive species Heracleum sosnowskyi carries increased number of genes despite the absence of recent whole-genome duplications.</title>
        <authorList>
            <person name="Schelkunov M."/>
            <person name="Shtratnikova V."/>
            <person name="Makarenko M."/>
            <person name="Klepikova A."/>
            <person name="Omelchenko D."/>
            <person name="Novikova G."/>
            <person name="Obukhova E."/>
            <person name="Bogdanov V."/>
            <person name="Penin A."/>
            <person name="Logacheva M."/>
        </authorList>
    </citation>
    <scope>NUCLEOTIDE SEQUENCE</scope>
    <source>
        <strain evidence="5">Hsosn_3</strain>
        <tissue evidence="5">Leaf</tissue>
    </source>
</reference>
<reference evidence="5" key="2">
    <citation type="submission" date="2023-05" db="EMBL/GenBank/DDBJ databases">
        <authorList>
            <person name="Schelkunov M.I."/>
        </authorList>
    </citation>
    <scope>NUCLEOTIDE SEQUENCE</scope>
    <source>
        <strain evidence="5">Hsosn_3</strain>
        <tissue evidence="5">Leaf</tissue>
    </source>
</reference>
<dbReference type="AlphaFoldDB" id="A0AAD8H8R6"/>
<protein>
    <recommendedName>
        <fullName evidence="3">Sulfotransferase</fullName>
        <ecNumber evidence="3">2.8.2.-</ecNumber>
    </recommendedName>
</protein>
<gene>
    <name evidence="5" type="ORF">POM88_046136</name>
</gene>
<dbReference type="EMBL" id="JAUIZM010000010">
    <property type="protein sequence ID" value="KAK1361662.1"/>
    <property type="molecule type" value="Genomic_DNA"/>
</dbReference>
<evidence type="ECO:0000256" key="1">
    <source>
        <dbReference type="ARBA" id="ARBA00005771"/>
    </source>
</evidence>
<dbReference type="Proteomes" id="UP001237642">
    <property type="component" value="Unassembled WGS sequence"/>
</dbReference>
<comment type="similarity">
    <text evidence="1 3">Belongs to the sulfotransferase 1 family.</text>
</comment>
<dbReference type="InterPro" id="IPR000863">
    <property type="entry name" value="Sulfotransferase_dom"/>
</dbReference>
<name>A0AAD8H8R6_9APIA</name>
<evidence type="ECO:0000259" key="4">
    <source>
        <dbReference type="Pfam" id="PF00685"/>
    </source>
</evidence>